<organism evidence="2 3">
    <name type="scientific">Terasakiispira papahanaumokuakeensis</name>
    <dbReference type="NCBI Taxonomy" id="197479"/>
    <lineage>
        <taxon>Bacteria</taxon>
        <taxon>Pseudomonadati</taxon>
        <taxon>Pseudomonadota</taxon>
        <taxon>Gammaproteobacteria</taxon>
        <taxon>Oceanospirillales</taxon>
        <taxon>Terasakiispira</taxon>
    </lineage>
</organism>
<dbReference type="Gene3D" id="2.40.128.110">
    <property type="entry name" value="Lipid/polyisoprenoid-binding, YceI-like"/>
    <property type="match status" value="1"/>
</dbReference>
<proteinExistence type="predicted"/>
<keyword evidence="3" id="KW-1185">Reference proteome</keyword>
<protein>
    <submittedName>
        <fullName evidence="2">Polyisoprenoid-binding protein</fullName>
    </submittedName>
</protein>
<comment type="caution">
    <text evidence="2">The sequence shown here is derived from an EMBL/GenBank/DDBJ whole genome shotgun (WGS) entry which is preliminary data.</text>
</comment>
<dbReference type="InterPro" id="IPR007372">
    <property type="entry name" value="Lipid/polyisoprenoid-bd_YceI"/>
</dbReference>
<dbReference type="Pfam" id="PF04264">
    <property type="entry name" value="YceI"/>
    <property type="match status" value="1"/>
</dbReference>
<dbReference type="EMBL" id="MDTQ01000001">
    <property type="protein sequence ID" value="ODC05212.1"/>
    <property type="molecule type" value="Genomic_DNA"/>
</dbReference>
<sequence>MLLGLLTFFTGNAAAETKAYQLDPTHTSVIASWAHFGFSHPTATFNKVRGTIQFDQDDPTKSSVEITLPVNTIKTGVPELTQELMNATYFDVQAHPNATFTSSHVEAAGHNAAGQPQYNVHGSLVIKEISQPVVFHATLNKIGEHPMAKVPALGFDAKTVIKRSDFNLDKYVPHVSDEVTLHISSEATAQ</sequence>
<feature type="domain" description="Lipid/polyisoprenoid-binding YceI-like" evidence="1">
    <location>
        <begin position="19"/>
        <end position="188"/>
    </location>
</feature>
<dbReference type="SUPFAM" id="SSF101874">
    <property type="entry name" value="YceI-like"/>
    <property type="match status" value="1"/>
</dbReference>
<dbReference type="PANTHER" id="PTHR34406:SF1">
    <property type="entry name" value="PROTEIN YCEI"/>
    <property type="match status" value="1"/>
</dbReference>
<dbReference type="AlphaFoldDB" id="A0A1E2VEC0"/>
<dbReference type="InterPro" id="IPR036761">
    <property type="entry name" value="TTHA0802/YceI-like_sf"/>
</dbReference>
<reference evidence="2 3" key="1">
    <citation type="submission" date="2016-08" db="EMBL/GenBank/DDBJ databases">
        <authorList>
            <person name="Seilhamer J.J."/>
        </authorList>
    </citation>
    <scope>NUCLEOTIDE SEQUENCE [LARGE SCALE GENOMIC DNA]</scope>
    <source>
        <strain evidence="2 3">PH27A</strain>
    </source>
</reference>
<evidence type="ECO:0000259" key="1">
    <source>
        <dbReference type="SMART" id="SM00867"/>
    </source>
</evidence>
<evidence type="ECO:0000313" key="3">
    <source>
        <dbReference type="Proteomes" id="UP000094291"/>
    </source>
</evidence>
<evidence type="ECO:0000313" key="2">
    <source>
        <dbReference type="EMBL" id="ODC05212.1"/>
    </source>
</evidence>
<dbReference type="Proteomes" id="UP000094291">
    <property type="component" value="Unassembled WGS sequence"/>
</dbReference>
<name>A0A1E2VEC0_9GAMM</name>
<dbReference type="PANTHER" id="PTHR34406">
    <property type="entry name" value="PROTEIN YCEI"/>
    <property type="match status" value="1"/>
</dbReference>
<gene>
    <name evidence="2" type="ORF">BFW38_05445</name>
</gene>
<accession>A0A1E2VEC0</accession>
<dbReference type="SMART" id="SM00867">
    <property type="entry name" value="YceI"/>
    <property type="match status" value="1"/>
</dbReference>